<sequence>MVGMVCIVLENSLKGMFLCSCPPRRNMCTGVLTTSVFRSACLSCRRPFILLADPRSSFPLLVTFTKAIPHMTILCYLIFEMLPGSSSRCGHISLQGSATTGALKQCSGPKYDDTRNRYNSMKLATQEELPPYFDMRQILVVKLHFCYIREHACSCTIETPLTLGRRIQAQGRRSLSAPAVDRLPQ</sequence>
<protein>
    <submittedName>
        <fullName evidence="1">Uncharacterized protein</fullName>
    </submittedName>
</protein>
<organism evidence="1 2">
    <name type="scientific">Aureobasidium subglaciale (strain EXF-2481)</name>
    <name type="common">Aureobasidium pullulans var. subglaciale</name>
    <dbReference type="NCBI Taxonomy" id="1043005"/>
    <lineage>
        <taxon>Eukaryota</taxon>
        <taxon>Fungi</taxon>
        <taxon>Dikarya</taxon>
        <taxon>Ascomycota</taxon>
        <taxon>Pezizomycotina</taxon>
        <taxon>Dothideomycetes</taxon>
        <taxon>Dothideomycetidae</taxon>
        <taxon>Dothideales</taxon>
        <taxon>Saccotheciaceae</taxon>
        <taxon>Aureobasidium</taxon>
    </lineage>
</organism>
<dbReference type="HOGENOM" id="CLU_1461034_0_0_1"/>
<dbReference type="GeneID" id="25368623"/>
<gene>
    <name evidence="1" type="ORF">AUEXF2481DRAFT_496996</name>
</gene>
<dbReference type="EMBL" id="KL584752">
    <property type="protein sequence ID" value="KEQ98609.1"/>
    <property type="molecule type" value="Genomic_DNA"/>
</dbReference>
<evidence type="ECO:0000313" key="2">
    <source>
        <dbReference type="Proteomes" id="UP000030641"/>
    </source>
</evidence>
<proteinExistence type="predicted"/>
<dbReference type="RefSeq" id="XP_013347112.1">
    <property type="nucleotide sequence ID" value="XM_013491658.1"/>
</dbReference>
<accession>A0A074YR46</accession>
<evidence type="ECO:0000313" key="1">
    <source>
        <dbReference type="EMBL" id="KEQ98609.1"/>
    </source>
</evidence>
<name>A0A074YR46_AURSE</name>
<dbReference type="Proteomes" id="UP000030641">
    <property type="component" value="Unassembled WGS sequence"/>
</dbReference>
<dbReference type="InParanoid" id="A0A074YR46"/>
<dbReference type="AlphaFoldDB" id="A0A074YR46"/>
<reference evidence="1 2" key="1">
    <citation type="journal article" date="2014" name="BMC Genomics">
        <title>Genome sequencing of four Aureobasidium pullulans varieties: biotechnological potential, stress tolerance, and description of new species.</title>
        <authorList>
            <person name="Gostin Ar C."/>
            <person name="Ohm R.A."/>
            <person name="Kogej T."/>
            <person name="Sonjak S."/>
            <person name="Turk M."/>
            <person name="Zajc J."/>
            <person name="Zalar P."/>
            <person name="Grube M."/>
            <person name="Sun H."/>
            <person name="Han J."/>
            <person name="Sharma A."/>
            <person name="Chiniquy J."/>
            <person name="Ngan C.Y."/>
            <person name="Lipzen A."/>
            <person name="Barry K."/>
            <person name="Grigoriev I.V."/>
            <person name="Gunde-Cimerman N."/>
        </authorList>
    </citation>
    <scope>NUCLEOTIDE SEQUENCE [LARGE SCALE GENOMIC DNA]</scope>
    <source>
        <strain evidence="1 2">EXF-2481</strain>
    </source>
</reference>
<keyword evidence="2" id="KW-1185">Reference proteome</keyword>